<evidence type="ECO:0000313" key="2">
    <source>
        <dbReference type="EnsemblMetazoa" id="CapteP204219"/>
    </source>
</evidence>
<accession>R7US81</accession>
<reference evidence="2" key="3">
    <citation type="submission" date="2015-06" db="UniProtKB">
        <authorList>
            <consortium name="EnsemblMetazoa"/>
        </authorList>
    </citation>
    <scope>IDENTIFICATION</scope>
</reference>
<dbReference type="Proteomes" id="UP000014760">
    <property type="component" value="Unassembled WGS sequence"/>
</dbReference>
<proteinExistence type="predicted"/>
<dbReference type="EMBL" id="KB300425">
    <property type="protein sequence ID" value="ELU06777.1"/>
    <property type="molecule type" value="Genomic_DNA"/>
</dbReference>
<dbReference type="EMBL" id="AMQN01022660">
    <property type="status" value="NOT_ANNOTATED_CDS"/>
    <property type="molecule type" value="Genomic_DNA"/>
</dbReference>
<evidence type="ECO:0000313" key="3">
    <source>
        <dbReference type="Proteomes" id="UP000014760"/>
    </source>
</evidence>
<reference evidence="3" key="1">
    <citation type="submission" date="2012-12" db="EMBL/GenBank/DDBJ databases">
        <authorList>
            <person name="Hellsten U."/>
            <person name="Grimwood J."/>
            <person name="Chapman J.A."/>
            <person name="Shapiro H."/>
            <person name="Aerts A."/>
            <person name="Otillar R.P."/>
            <person name="Terry A.Y."/>
            <person name="Boore J.L."/>
            <person name="Simakov O."/>
            <person name="Marletaz F."/>
            <person name="Cho S.-J."/>
            <person name="Edsinger-Gonzales E."/>
            <person name="Havlak P."/>
            <person name="Kuo D.-H."/>
            <person name="Larsson T."/>
            <person name="Lv J."/>
            <person name="Arendt D."/>
            <person name="Savage R."/>
            <person name="Osoegawa K."/>
            <person name="de Jong P."/>
            <person name="Lindberg D.R."/>
            <person name="Seaver E.C."/>
            <person name="Weisblat D.A."/>
            <person name="Putnam N.H."/>
            <person name="Grigoriev I.V."/>
            <person name="Rokhsar D.S."/>
        </authorList>
    </citation>
    <scope>NUCLEOTIDE SEQUENCE</scope>
    <source>
        <strain evidence="3">I ESC-2004</strain>
    </source>
</reference>
<gene>
    <name evidence="1" type="ORF">CAPTEDRAFT_204219</name>
</gene>
<name>R7US81_CAPTE</name>
<dbReference type="EnsemblMetazoa" id="CapteT204219">
    <property type="protein sequence ID" value="CapteP204219"/>
    <property type="gene ID" value="CapteG204219"/>
</dbReference>
<keyword evidence="3" id="KW-1185">Reference proteome</keyword>
<protein>
    <submittedName>
        <fullName evidence="1 2">Uncharacterized protein</fullName>
    </submittedName>
</protein>
<dbReference type="HOGENOM" id="CLU_2252575_0_0_1"/>
<dbReference type="EMBL" id="AMQN01022659">
    <property type="status" value="NOT_ANNOTATED_CDS"/>
    <property type="molecule type" value="Genomic_DNA"/>
</dbReference>
<evidence type="ECO:0000313" key="1">
    <source>
        <dbReference type="EMBL" id="ELU06777.1"/>
    </source>
</evidence>
<sequence>MAMSKLTMAEISMTKTNELNDLTNGRLMQESSLTFCMLLDFIGFNGVDQRESNPVATMRVLRLNIKMAMSKLTMAEISMTKAFNHKYMRLDWAAKETTHVLKSL</sequence>
<dbReference type="AlphaFoldDB" id="R7US81"/>
<reference evidence="1 3" key="2">
    <citation type="journal article" date="2013" name="Nature">
        <title>Insights into bilaterian evolution from three spiralian genomes.</title>
        <authorList>
            <person name="Simakov O."/>
            <person name="Marletaz F."/>
            <person name="Cho S.J."/>
            <person name="Edsinger-Gonzales E."/>
            <person name="Havlak P."/>
            <person name="Hellsten U."/>
            <person name="Kuo D.H."/>
            <person name="Larsson T."/>
            <person name="Lv J."/>
            <person name="Arendt D."/>
            <person name="Savage R."/>
            <person name="Osoegawa K."/>
            <person name="de Jong P."/>
            <person name="Grimwood J."/>
            <person name="Chapman J.A."/>
            <person name="Shapiro H."/>
            <person name="Aerts A."/>
            <person name="Otillar R.P."/>
            <person name="Terry A.Y."/>
            <person name="Boore J.L."/>
            <person name="Grigoriev I.V."/>
            <person name="Lindberg D.R."/>
            <person name="Seaver E.C."/>
            <person name="Weisblat D.A."/>
            <person name="Putnam N.H."/>
            <person name="Rokhsar D.S."/>
        </authorList>
    </citation>
    <scope>NUCLEOTIDE SEQUENCE</scope>
    <source>
        <strain evidence="1 3">I ESC-2004</strain>
    </source>
</reference>
<organism evidence="1">
    <name type="scientific">Capitella teleta</name>
    <name type="common">Polychaete worm</name>
    <dbReference type="NCBI Taxonomy" id="283909"/>
    <lineage>
        <taxon>Eukaryota</taxon>
        <taxon>Metazoa</taxon>
        <taxon>Spiralia</taxon>
        <taxon>Lophotrochozoa</taxon>
        <taxon>Annelida</taxon>
        <taxon>Polychaeta</taxon>
        <taxon>Sedentaria</taxon>
        <taxon>Scolecida</taxon>
        <taxon>Capitellidae</taxon>
        <taxon>Capitella</taxon>
    </lineage>
</organism>